<evidence type="ECO:0000313" key="2">
    <source>
        <dbReference type="Proteomes" id="UP000183832"/>
    </source>
</evidence>
<organism evidence="1 2">
    <name type="scientific">Clunio marinus</name>
    <dbReference type="NCBI Taxonomy" id="568069"/>
    <lineage>
        <taxon>Eukaryota</taxon>
        <taxon>Metazoa</taxon>
        <taxon>Ecdysozoa</taxon>
        <taxon>Arthropoda</taxon>
        <taxon>Hexapoda</taxon>
        <taxon>Insecta</taxon>
        <taxon>Pterygota</taxon>
        <taxon>Neoptera</taxon>
        <taxon>Endopterygota</taxon>
        <taxon>Diptera</taxon>
        <taxon>Nematocera</taxon>
        <taxon>Chironomoidea</taxon>
        <taxon>Chironomidae</taxon>
        <taxon>Clunio</taxon>
    </lineage>
</organism>
<dbReference type="AlphaFoldDB" id="A0A1J1IWG5"/>
<keyword evidence="2" id="KW-1185">Reference proteome</keyword>
<protein>
    <submittedName>
        <fullName evidence="1">CLUMA_CG016081, isoform A</fullName>
    </submittedName>
</protein>
<proteinExistence type="predicted"/>
<evidence type="ECO:0000313" key="1">
    <source>
        <dbReference type="EMBL" id="CRL02889.1"/>
    </source>
</evidence>
<accession>A0A1J1IWG5</accession>
<sequence>MTPTMTQFNLIKYTIRYSYYDQVQTVCAICLASIKYDISKMLRQINIRPEDSNKLRIVWRKNKSDQLEEMRSTGL</sequence>
<name>A0A1J1IWG5_9DIPT</name>
<dbReference type="OrthoDB" id="8065733at2759"/>
<gene>
    <name evidence="1" type="ORF">CLUMA_CG016081</name>
</gene>
<dbReference type="Proteomes" id="UP000183832">
    <property type="component" value="Unassembled WGS sequence"/>
</dbReference>
<dbReference type="EMBL" id="CVRI01000058">
    <property type="protein sequence ID" value="CRL02889.1"/>
    <property type="molecule type" value="Genomic_DNA"/>
</dbReference>
<reference evidence="1 2" key="1">
    <citation type="submission" date="2015-04" db="EMBL/GenBank/DDBJ databases">
        <authorList>
            <person name="Syromyatnikov M.Y."/>
            <person name="Popov V.N."/>
        </authorList>
    </citation>
    <scope>NUCLEOTIDE SEQUENCE [LARGE SCALE GENOMIC DNA]</scope>
</reference>